<feature type="domain" description="EAL" evidence="3">
    <location>
        <begin position="86"/>
        <end position="340"/>
    </location>
</feature>
<evidence type="ECO:0000259" key="4">
    <source>
        <dbReference type="PROSITE" id="PS50887"/>
    </source>
</evidence>
<dbReference type="InterPro" id="IPR000160">
    <property type="entry name" value="GGDEF_dom"/>
</dbReference>
<evidence type="ECO:0000256" key="1">
    <source>
        <dbReference type="ARBA" id="ARBA00012282"/>
    </source>
</evidence>
<name>A0AB39URT8_9GAMM</name>
<dbReference type="PROSITE" id="PS50887">
    <property type="entry name" value="GGDEF"/>
    <property type="match status" value="1"/>
</dbReference>
<dbReference type="Gene3D" id="3.20.20.450">
    <property type="entry name" value="EAL domain"/>
    <property type="match status" value="1"/>
</dbReference>
<feature type="domain" description="GGDEF" evidence="4">
    <location>
        <begin position="1"/>
        <end position="77"/>
    </location>
</feature>
<dbReference type="SUPFAM" id="SSF55073">
    <property type="entry name" value="Nucleotide cyclase"/>
    <property type="match status" value="1"/>
</dbReference>
<dbReference type="InterPro" id="IPR035919">
    <property type="entry name" value="EAL_sf"/>
</dbReference>
<dbReference type="SMART" id="SM00052">
    <property type="entry name" value="EAL"/>
    <property type="match status" value="1"/>
</dbReference>
<keyword evidence="5" id="KW-0378">Hydrolase</keyword>
<dbReference type="InterPro" id="IPR029787">
    <property type="entry name" value="Nucleotide_cyclase"/>
</dbReference>
<sequence>MENADELFNVIEVMRKLRRAFGEPFVLGQKRVILRLSMGAAVWPRSGRTAEELLRHAQAAMHEAKMDEGTGFRFYNDSINRELSYRLELEADFRHALRSDQLQLFYQPQVDLETGRIAGVEALIRWPHPEHGLLYPGDFLELAERSGMIVPMGYWVLEQALKAMARIREHGHDELGCALNLSSRQFQDPKLTETVMRLLLASPVPAHVIEFELTESAMLADKTHTRRCMEELSRIGVRFALDDFGTGYSSLNYLRKLPVSTIKIDRSFVEGIPESEDDCALVRSMIDMAHSLRLHVVAEGVERPAQHDILARWGCDLGQGFLYSRAVPLDELLVQLDAPLHQASDA</sequence>
<evidence type="ECO:0000259" key="3">
    <source>
        <dbReference type="PROSITE" id="PS50883"/>
    </source>
</evidence>
<proteinExistence type="predicted"/>
<evidence type="ECO:0000256" key="2">
    <source>
        <dbReference type="ARBA" id="ARBA00022636"/>
    </source>
</evidence>
<dbReference type="PANTHER" id="PTHR33121:SF71">
    <property type="entry name" value="OXYGEN SENSOR PROTEIN DOSP"/>
    <property type="match status" value="1"/>
</dbReference>
<evidence type="ECO:0000313" key="5">
    <source>
        <dbReference type="EMBL" id="XDT71019.1"/>
    </source>
</evidence>
<dbReference type="InterPro" id="IPR001633">
    <property type="entry name" value="EAL_dom"/>
</dbReference>
<dbReference type="PANTHER" id="PTHR33121">
    <property type="entry name" value="CYCLIC DI-GMP PHOSPHODIESTERASE PDEF"/>
    <property type="match status" value="1"/>
</dbReference>
<dbReference type="InterPro" id="IPR050706">
    <property type="entry name" value="Cyclic-di-GMP_PDE-like"/>
</dbReference>
<dbReference type="AlphaFoldDB" id="A0AB39URT8"/>
<dbReference type="SUPFAM" id="SSF141868">
    <property type="entry name" value="EAL domain-like"/>
    <property type="match status" value="1"/>
</dbReference>
<dbReference type="Gene3D" id="3.30.70.270">
    <property type="match status" value="1"/>
</dbReference>
<accession>A0AB39URT8</accession>
<organism evidence="5">
    <name type="scientific">Thermohahella caldifontis</name>
    <dbReference type="NCBI Taxonomy" id="3142973"/>
    <lineage>
        <taxon>Bacteria</taxon>
        <taxon>Pseudomonadati</taxon>
        <taxon>Pseudomonadota</taxon>
        <taxon>Gammaproteobacteria</taxon>
        <taxon>Oceanospirillales</taxon>
        <taxon>Hahellaceae</taxon>
        <taxon>Thermohahella</taxon>
    </lineage>
</organism>
<dbReference type="GO" id="GO:0071111">
    <property type="term" value="F:cyclic-guanylate-specific phosphodiesterase activity"/>
    <property type="evidence" value="ECO:0007669"/>
    <property type="project" value="UniProtKB-EC"/>
</dbReference>
<dbReference type="EMBL" id="CP154858">
    <property type="protein sequence ID" value="XDT71019.1"/>
    <property type="molecule type" value="Genomic_DNA"/>
</dbReference>
<protein>
    <recommendedName>
        <fullName evidence="1">cyclic-guanylate-specific phosphodiesterase</fullName>
        <ecNumber evidence="1">3.1.4.52</ecNumber>
    </recommendedName>
</protein>
<reference evidence="5" key="1">
    <citation type="submission" date="2024-05" db="EMBL/GenBank/DDBJ databases">
        <title>Genome sequencing of novel strain.</title>
        <authorList>
            <person name="Ganbat D."/>
            <person name="Ganbat S."/>
            <person name="Lee S.-J."/>
        </authorList>
    </citation>
    <scope>NUCLEOTIDE SEQUENCE</scope>
    <source>
        <strain evidence="5">SMD15-11</strain>
    </source>
</reference>
<dbReference type="CDD" id="cd01948">
    <property type="entry name" value="EAL"/>
    <property type="match status" value="1"/>
</dbReference>
<dbReference type="Pfam" id="PF00563">
    <property type="entry name" value="EAL"/>
    <property type="match status" value="1"/>
</dbReference>
<gene>
    <name evidence="5" type="ORF">AAIA72_09360</name>
</gene>
<dbReference type="PROSITE" id="PS50883">
    <property type="entry name" value="EAL"/>
    <property type="match status" value="1"/>
</dbReference>
<keyword evidence="2" id="KW-0973">c-di-GMP</keyword>
<dbReference type="EC" id="3.1.4.52" evidence="1"/>
<dbReference type="KEGG" id="tcd:AAIA72_09360"/>
<dbReference type="InterPro" id="IPR043128">
    <property type="entry name" value="Rev_trsase/Diguanyl_cyclase"/>
</dbReference>
<dbReference type="FunFam" id="3.20.20.450:FF:000001">
    <property type="entry name" value="Cyclic di-GMP phosphodiesterase yahA"/>
    <property type="match status" value="1"/>
</dbReference>
<dbReference type="Pfam" id="PF00990">
    <property type="entry name" value="GGDEF"/>
    <property type="match status" value="1"/>
</dbReference>